<protein>
    <submittedName>
        <fullName evidence="4">A-kinase anchor protein 1, mitochondrial</fullName>
    </submittedName>
</protein>
<proteinExistence type="predicted"/>
<reference evidence="4 5" key="1">
    <citation type="submission" date="2021-06" db="EMBL/GenBank/DDBJ databases">
        <title>Caerostris darwini draft genome.</title>
        <authorList>
            <person name="Kono N."/>
            <person name="Arakawa K."/>
        </authorList>
    </citation>
    <scope>NUCLEOTIDE SEQUENCE [LARGE SCALE GENOMIC DNA]</scope>
</reference>
<dbReference type="SUPFAM" id="SSF63748">
    <property type="entry name" value="Tudor/PWWP/MBT"/>
    <property type="match status" value="1"/>
</dbReference>
<dbReference type="InterPro" id="IPR047367">
    <property type="entry name" value="Tudor_AKAP1"/>
</dbReference>
<name>A0AAV4MU13_9ARAC</name>
<dbReference type="InterPro" id="IPR036612">
    <property type="entry name" value="KH_dom_type_1_sf"/>
</dbReference>
<dbReference type="Gene3D" id="2.30.30.140">
    <property type="match status" value="1"/>
</dbReference>
<accession>A0AAV4MU13</accession>
<dbReference type="InterPro" id="IPR002999">
    <property type="entry name" value="Tudor"/>
</dbReference>
<evidence type="ECO:0000313" key="5">
    <source>
        <dbReference type="Proteomes" id="UP001054837"/>
    </source>
</evidence>
<dbReference type="EMBL" id="BPLQ01000818">
    <property type="protein sequence ID" value="GIX75320.1"/>
    <property type="molecule type" value="Genomic_DNA"/>
</dbReference>
<dbReference type="Pfam" id="PF00013">
    <property type="entry name" value="KH_1"/>
    <property type="match status" value="1"/>
</dbReference>
<dbReference type="InterPro" id="IPR004088">
    <property type="entry name" value="KH_dom_type_1"/>
</dbReference>
<dbReference type="GO" id="GO:0003723">
    <property type="term" value="F:RNA binding"/>
    <property type="evidence" value="ECO:0007669"/>
    <property type="project" value="UniProtKB-UniRule"/>
</dbReference>
<comment type="caution">
    <text evidence="4">The sequence shown here is derived from an EMBL/GenBank/DDBJ whole genome shotgun (WGS) entry which is preliminary data.</text>
</comment>
<dbReference type="Pfam" id="PF00567">
    <property type="entry name" value="TUDOR"/>
    <property type="match status" value="1"/>
</dbReference>
<dbReference type="CDD" id="cd22395">
    <property type="entry name" value="KH-I_AKAP1"/>
    <property type="match status" value="1"/>
</dbReference>
<evidence type="ECO:0000313" key="4">
    <source>
        <dbReference type="EMBL" id="GIX75320.1"/>
    </source>
</evidence>
<dbReference type="Gene3D" id="3.30.1370.10">
    <property type="entry name" value="K Homology domain, type 1"/>
    <property type="match status" value="1"/>
</dbReference>
<dbReference type="GO" id="GO:0005739">
    <property type="term" value="C:mitochondrion"/>
    <property type="evidence" value="ECO:0007669"/>
    <property type="project" value="UniProtKB-ARBA"/>
</dbReference>
<dbReference type="SMART" id="SM00322">
    <property type="entry name" value="KH"/>
    <property type="match status" value="1"/>
</dbReference>
<dbReference type="Gene3D" id="2.40.50.90">
    <property type="match status" value="1"/>
</dbReference>
<dbReference type="PANTHER" id="PTHR22948">
    <property type="entry name" value="TUDOR DOMAIN CONTAINING PROTEIN"/>
    <property type="match status" value="1"/>
</dbReference>
<keyword evidence="1" id="KW-0694">RNA-binding</keyword>
<dbReference type="GO" id="GO:0010468">
    <property type="term" value="P:regulation of gene expression"/>
    <property type="evidence" value="ECO:0007669"/>
    <property type="project" value="UniProtKB-ARBA"/>
</dbReference>
<feature type="domain" description="Tudor" evidence="3">
    <location>
        <begin position="740"/>
        <end position="798"/>
    </location>
</feature>
<feature type="transmembrane region" description="Helical" evidence="2">
    <location>
        <begin position="6"/>
        <end position="24"/>
    </location>
</feature>
<keyword evidence="2" id="KW-0812">Transmembrane</keyword>
<evidence type="ECO:0000256" key="2">
    <source>
        <dbReference type="SAM" id="Phobius"/>
    </source>
</evidence>
<evidence type="ECO:0000256" key="1">
    <source>
        <dbReference type="PROSITE-ProRule" id="PRU00117"/>
    </source>
</evidence>
<organism evidence="4 5">
    <name type="scientific">Caerostris darwini</name>
    <dbReference type="NCBI Taxonomy" id="1538125"/>
    <lineage>
        <taxon>Eukaryota</taxon>
        <taxon>Metazoa</taxon>
        <taxon>Ecdysozoa</taxon>
        <taxon>Arthropoda</taxon>
        <taxon>Chelicerata</taxon>
        <taxon>Arachnida</taxon>
        <taxon>Araneae</taxon>
        <taxon>Araneomorphae</taxon>
        <taxon>Entelegynae</taxon>
        <taxon>Araneoidea</taxon>
        <taxon>Araneidae</taxon>
        <taxon>Caerostris</taxon>
    </lineage>
</organism>
<dbReference type="InterPro" id="IPR035437">
    <property type="entry name" value="SNase_OB-fold_sf"/>
</dbReference>
<dbReference type="InterPro" id="IPR047368">
    <property type="entry name" value="KH-I_AKAP1"/>
</dbReference>
<dbReference type="AlphaFoldDB" id="A0AAV4MU13"/>
<dbReference type="PROSITE" id="PS50304">
    <property type="entry name" value="TUDOR"/>
    <property type="match status" value="1"/>
</dbReference>
<evidence type="ECO:0000259" key="3">
    <source>
        <dbReference type="PROSITE" id="PS50304"/>
    </source>
</evidence>
<dbReference type="SUPFAM" id="SSF54791">
    <property type="entry name" value="Eukaryotic type KH-domain (KH-domain type I)"/>
    <property type="match status" value="1"/>
</dbReference>
<keyword evidence="2" id="KW-1133">Transmembrane helix</keyword>
<dbReference type="PROSITE" id="PS50084">
    <property type="entry name" value="KH_TYPE_1"/>
    <property type="match status" value="1"/>
</dbReference>
<gene>
    <name evidence="4" type="primary">Akap1</name>
    <name evidence="4" type="ORF">CDAR_453961</name>
</gene>
<dbReference type="SMART" id="SM00333">
    <property type="entry name" value="TUDOR"/>
    <property type="match status" value="1"/>
</dbReference>
<keyword evidence="5" id="KW-1185">Reference proteome</keyword>
<dbReference type="PANTHER" id="PTHR22948:SF65">
    <property type="entry name" value="A-KINASE ANCHORING PROTEIN 1"/>
    <property type="match status" value="1"/>
</dbReference>
<dbReference type="InterPro" id="IPR004087">
    <property type="entry name" value="KH_dom"/>
</dbReference>
<sequence>MTNFLSRIICAVPAVVVLLSVFWFRRRKKFKAISDTDMNEQTTFSFEESKLTQSGECSLDAADTLSDASSFTSPESSEKSMRTKSIQLMTSSKDNATVNNSISCSTSTVISNCIETNSCEVSPSVKSDNLLYKSNDIQISDVLNTINSVIYDSNNESEKKKSINKGSIEAPEKYQEESLANDINRLTVSGIDIRREINKSEAKNYHSNTEGTTEVLLKMMNSYQNKEHTVENGSLHSIDSNESAISSQCGDMEKLQTIETDSNDSHSSVLDENSLSYNSDDSEYKHLVEIKNKDSLSSVLDENSALSSFCDDSEKSVNVESLADITFKSDIDGDNKNSNVIDDKTVTVINTNMDFSLSSVIEPIAQVENLIDKTQVSNTIENECSNSLGIDKEAHNVKINLPETRDSLDDSAFQNLPIKSTDKFPELNSCSNQRHLTSPTCSNEALASCDSGISESNFIPSSSENSLPKSPVTVSNTVSNDLSIISSLENPILIEKTDENSHIVYVPENGVQVPGTNANCVTAATANPEPATLHIAELLNNPGVTSSENIEGSLNLEDWPSADTQNGIIEDKNEEFCMTGDKPDDPRSQFIYEFELPQELCGRLIGKHGKHVKSIKDRSNANVYIKRHPFDPQLKIVVVEGSYTDVNEALGLIRRKYPLTRYPTVTLEKTNIPPTSILPETLQLHLPAAVSCDVILSSLVNAGHFFLQQPTHPTYPSLSSLDRFMIECYSQLDTPLLPHPVEPGVICAAPVLNGWYRAQVIYVYENEIDCELKFVDYGGFSQAPISSLRQIRSDFMSLPFQASECYLANVRPIDPVEGWSAEATSTFEQLAQGQFLQALLVEYAADGLPCVHLYRVQGVTNVFINKELVERGLAVWVSTTDPH</sequence>
<dbReference type="InterPro" id="IPR050621">
    <property type="entry name" value="Tudor_domain_containing"/>
</dbReference>
<dbReference type="CDD" id="cd20407">
    <property type="entry name" value="Tudor_AKAP1"/>
    <property type="match status" value="1"/>
</dbReference>
<dbReference type="Proteomes" id="UP001054837">
    <property type="component" value="Unassembled WGS sequence"/>
</dbReference>
<keyword evidence="2" id="KW-0472">Membrane</keyword>